<evidence type="ECO:0000313" key="7">
    <source>
        <dbReference type="Proteomes" id="UP000294028"/>
    </source>
</evidence>
<evidence type="ECO:0000256" key="1">
    <source>
        <dbReference type="ARBA" id="ARBA00009054"/>
    </source>
</evidence>
<keyword evidence="2 3" id="KW-0143">Chaperone</keyword>
<comment type="similarity">
    <text evidence="1 3 4">Belongs to the GrpE family.</text>
</comment>
<dbReference type="InterPro" id="IPR009012">
    <property type="entry name" value="GrpE_head"/>
</dbReference>
<dbReference type="Gene3D" id="2.30.22.10">
    <property type="entry name" value="Head domain of nucleotide exchange factor GrpE"/>
    <property type="match status" value="1"/>
</dbReference>
<dbReference type="AlphaFoldDB" id="A0A482T7W7"/>
<feature type="compositionally biased region" description="Acidic residues" evidence="5">
    <location>
        <begin position="14"/>
        <end position="26"/>
    </location>
</feature>
<evidence type="ECO:0000256" key="3">
    <source>
        <dbReference type="HAMAP-Rule" id="MF_01151"/>
    </source>
</evidence>
<dbReference type="SUPFAM" id="SSF51064">
    <property type="entry name" value="Head domain of nucleotide exchange factor GrpE"/>
    <property type="match status" value="1"/>
</dbReference>
<evidence type="ECO:0000313" key="6">
    <source>
        <dbReference type="EMBL" id="RYJ13850.1"/>
    </source>
</evidence>
<dbReference type="GO" id="GO:0051082">
    <property type="term" value="F:unfolded protein binding"/>
    <property type="evidence" value="ECO:0007669"/>
    <property type="project" value="TreeGrafter"/>
</dbReference>
<dbReference type="InterPro" id="IPR000740">
    <property type="entry name" value="GrpE"/>
</dbReference>
<proteinExistence type="inferred from homology"/>
<dbReference type="EMBL" id="RZHH01000002">
    <property type="protein sequence ID" value="RYJ13850.1"/>
    <property type="molecule type" value="Genomic_DNA"/>
</dbReference>
<dbReference type="Pfam" id="PF01025">
    <property type="entry name" value="GrpE"/>
    <property type="match status" value="1"/>
</dbReference>
<dbReference type="PANTHER" id="PTHR21237:SF23">
    <property type="entry name" value="GRPE PROTEIN HOMOLOG, MITOCHONDRIAL"/>
    <property type="match status" value="1"/>
</dbReference>
<dbReference type="HAMAP" id="MF_01151">
    <property type="entry name" value="GrpE"/>
    <property type="match status" value="1"/>
</dbReference>
<dbReference type="PRINTS" id="PR00773">
    <property type="entry name" value="GRPEPROTEIN"/>
</dbReference>
<feature type="compositionally biased region" description="Low complexity" evidence="5">
    <location>
        <begin position="29"/>
        <end position="43"/>
    </location>
</feature>
<dbReference type="GO" id="GO:0006457">
    <property type="term" value="P:protein folding"/>
    <property type="evidence" value="ECO:0007669"/>
    <property type="project" value="InterPro"/>
</dbReference>
<feature type="compositionally biased region" description="Low complexity" evidence="5">
    <location>
        <begin position="68"/>
        <end position="79"/>
    </location>
</feature>
<dbReference type="GO" id="GO:0000774">
    <property type="term" value="F:adenyl-nucleotide exchange factor activity"/>
    <property type="evidence" value="ECO:0007669"/>
    <property type="project" value="InterPro"/>
</dbReference>
<comment type="caution">
    <text evidence="6">The sequence shown here is derived from an EMBL/GenBank/DDBJ whole genome shotgun (WGS) entry which is preliminary data.</text>
</comment>
<dbReference type="CDD" id="cd00446">
    <property type="entry name" value="GrpE"/>
    <property type="match status" value="1"/>
</dbReference>
<dbReference type="RefSeq" id="WP_006054426.1">
    <property type="nucleotide sequence ID" value="NZ_RZHH01000002.1"/>
</dbReference>
<accession>A0A482T7W7</accession>
<evidence type="ECO:0000256" key="5">
    <source>
        <dbReference type="SAM" id="MobiDB-lite"/>
    </source>
</evidence>
<dbReference type="PANTHER" id="PTHR21237">
    <property type="entry name" value="GRPE PROTEIN"/>
    <property type="match status" value="1"/>
</dbReference>
<dbReference type="Gene3D" id="3.90.20.20">
    <property type="match status" value="1"/>
</dbReference>
<keyword evidence="3" id="KW-0346">Stress response</keyword>
<dbReference type="InterPro" id="IPR013805">
    <property type="entry name" value="GrpE_CC"/>
</dbReference>
<dbReference type="Proteomes" id="UP000294028">
    <property type="component" value="Unassembled WGS sequence"/>
</dbReference>
<dbReference type="SUPFAM" id="SSF58014">
    <property type="entry name" value="Coiled-coil domain of nucleotide exchange factor GrpE"/>
    <property type="match status" value="1"/>
</dbReference>
<dbReference type="OMA" id="QGPVIRD"/>
<reference evidence="6 7" key="1">
    <citation type="submission" date="2018-12" db="EMBL/GenBank/DDBJ databases">
        <title>Genome analysis provides insights into bioremediation potentialities of Halogeometricum borinquense strain N11.</title>
        <authorList>
            <person name="Najjari A."/>
            <person name="Youssef N."/>
            <person name="Fhoula I."/>
            <person name="Ben Dhia O."/>
            <person name="Mahjoubi M."/>
            <person name="Ouzari H.I."/>
            <person name="Cherif A."/>
        </authorList>
    </citation>
    <scope>NUCLEOTIDE SEQUENCE [LARGE SCALE GENOMIC DNA]</scope>
    <source>
        <strain evidence="6 7">N11</strain>
    </source>
</reference>
<protein>
    <recommendedName>
        <fullName evidence="3">Protein GrpE</fullName>
    </recommendedName>
    <alternativeName>
        <fullName evidence="3">HSP-70 cofactor</fullName>
    </alternativeName>
</protein>
<feature type="region of interest" description="Disordered" evidence="5">
    <location>
        <begin position="1"/>
        <end position="80"/>
    </location>
</feature>
<dbReference type="GO" id="GO:0005737">
    <property type="term" value="C:cytoplasm"/>
    <property type="evidence" value="ECO:0007669"/>
    <property type="project" value="UniProtKB-SubCell"/>
</dbReference>
<organism evidence="6 7">
    <name type="scientific">Halogeometricum borinquense</name>
    <dbReference type="NCBI Taxonomy" id="60847"/>
    <lineage>
        <taxon>Archaea</taxon>
        <taxon>Methanobacteriati</taxon>
        <taxon>Methanobacteriota</taxon>
        <taxon>Stenosarchaea group</taxon>
        <taxon>Halobacteria</taxon>
        <taxon>Halobacteriales</taxon>
        <taxon>Haloferacaceae</taxon>
        <taxon>Halogeometricum</taxon>
    </lineage>
</organism>
<keyword evidence="3" id="KW-0963">Cytoplasm</keyword>
<comment type="subcellular location">
    <subcellularLocation>
        <location evidence="3">Cytoplasm</location>
    </subcellularLocation>
</comment>
<gene>
    <name evidence="3 6" type="primary">grpE</name>
    <name evidence="6" type="ORF">ELS19_07650</name>
</gene>
<evidence type="ECO:0000256" key="4">
    <source>
        <dbReference type="RuleBase" id="RU004478"/>
    </source>
</evidence>
<evidence type="ECO:0000256" key="2">
    <source>
        <dbReference type="ARBA" id="ARBA00023186"/>
    </source>
</evidence>
<sequence length="256" mass="28148">MTDESPDGRVSESADADETTDPDVDGSDTTADATAAAEQNGEAEAAETETAAEKEAEAETAETETAEAEAVGDAANAETTGDVAARVAEYDDELADEVAALERRVQKLETKLATKAEEADELTERLKRTQADFQNYKKRAKKRQDQIRETATEDFVERVVTVRDNLLRALDQDEDADIRPGIESTLEEFDRILADEDVSTIDPEPGEEVDPTRHEVMMRVESDQPEGTVADVYQPGYEMAEKVIREAQITVSKDDE</sequence>
<dbReference type="GeneID" id="9993442"/>
<dbReference type="GO" id="GO:0051087">
    <property type="term" value="F:protein-folding chaperone binding"/>
    <property type="evidence" value="ECO:0007669"/>
    <property type="project" value="InterPro"/>
</dbReference>
<comment type="subunit">
    <text evidence="3">Homodimer.</text>
</comment>
<dbReference type="GO" id="GO:0042803">
    <property type="term" value="F:protein homodimerization activity"/>
    <property type="evidence" value="ECO:0007669"/>
    <property type="project" value="InterPro"/>
</dbReference>
<name>A0A482T7W7_9EURY</name>
<comment type="function">
    <text evidence="3">Participates actively in the response to hyperosmotic and heat shock by preventing the aggregation of stress-denatured proteins, in association with DnaK and GrpE. It is the nucleotide exchange factor for DnaK and may function as a thermosensor. Unfolded proteins bind initially to DnaJ; upon interaction with the DnaJ-bound protein, DnaK hydrolyzes its bound ATP, resulting in the formation of a stable complex. GrpE releases ADP from DnaK; ATP binding to DnaK triggers the release of the substrate protein, thus completing the reaction cycle. Several rounds of ATP-dependent interactions between DnaJ, DnaK and GrpE are required for fully efficient folding.</text>
</comment>
<feature type="compositionally biased region" description="Acidic residues" evidence="5">
    <location>
        <begin position="58"/>
        <end position="67"/>
    </location>
</feature>
<feature type="compositionally biased region" description="Basic and acidic residues" evidence="5">
    <location>
        <begin position="1"/>
        <end position="12"/>
    </location>
</feature>